<name>A0ACB7STI3_HYAAI</name>
<keyword evidence="2" id="KW-1185">Reference proteome</keyword>
<gene>
    <name evidence="1" type="ORF">HPB50_026205</name>
</gene>
<accession>A0ACB7STI3</accession>
<protein>
    <submittedName>
        <fullName evidence="1">Uncharacterized protein</fullName>
    </submittedName>
</protein>
<comment type="caution">
    <text evidence="1">The sequence shown here is derived from an EMBL/GenBank/DDBJ whole genome shotgun (WGS) entry which is preliminary data.</text>
</comment>
<reference evidence="1" key="1">
    <citation type="submission" date="2020-05" db="EMBL/GenBank/DDBJ databases">
        <title>Large-scale comparative analyses of tick genomes elucidate their genetic diversity and vector capacities.</title>
        <authorList>
            <person name="Jia N."/>
            <person name="Wang J."/>
            <person name="Shi W."/>
            <person name="Du L."/>
            <person name="Sun Y."/>
            <person name="Zhan W."/>
            <person name="Jiang J."/>
            <person name="Wang Q."/>
            <person name="Zhang B."/>
            <person name="Ji P."/>
            <person name="Sakyi L.B."/>
            <person name="Cui X."/>
            <person name="Yuan T."/>
            <person name="Jiang B."/>
            <person name="Yang W."/>
            <person name="Lam T.T.-Y."/>
            <person name="Chang Q."/>
            <person name="Ding S."/>
            <person name="Wang X."/>
            <person name="Zhu J."/>
            <person name="Ruan X."/>
            <person name="Zhao L."/>
            <person name="Wei J."/>
            <person name="Que T."/>
            <person name="Du C."/>
            <person name="Cheng J."/>
            <person name="Dai P."/>
            <person name="Han X."/>
            <person name="Huang E."/>
            <person name="Gao Y."/>
            <person name="Liu J."/>
            <person name="Shao H."/>
            <person name="Ye R."/>
            <person name="Li L."/>
            <person name="Wei W."/>
            <person name="Wang X."/>
            <person name="Wang C."/>
            <person name="Yang T."/>
            <person name="Huo Q."/>
            <person name="Li W."/>
            <person name="Guo W."/>
            <person name="Chen H."/>
            <person name="Zhou L."/>
            <person name="Ni X."/>
            <person name="Tian J."/>
            <person name="Zhou Y."/>
            <person name="Sheng Y."/>
            <person name="Liu T."/>
            <person name="Pan Y."/>
            <person name="Xia L."/>
            <person name="Li J."/>
            <person name="Zhao F."/>
            <person name="Cao W."/>
        </authorList>
    </citation>
    <scope>NUCLEOTIDE SEQUENCE</scope>
    <source>
        <strain evidence="1">Hyas-2018</strain>
    </source>
</reference>
<sequence>MTYVDFVVFLLAEKDKSHPRSIEYWFNRLDLDGDGKITMYELETFFHEQHDRVSLLMNDPASFEDVCRQMIDLVKPKSSSIFALS</sequence>
<dbReference type="EMBL" id="CM023483">
    <property type="protein sequence ID" value="KAH6937251.1"/>
    <property type="molecule type" value="Genomic_DNA"/>
</dbReference>
<proteinExistence type="predicted"/>
<evidence type="ECO:0000313" key="1">
    <source>
        <dbReference type="EMBL" id="KAH6937251.1"/>
    </source>
</evidence>
<evidence type="ECO:0000313" key="2">
    <source>
        <dbReference type="Proteomes" id="UP000821845"/>
    </source>
</evidence>
<dbReference type="Proteomes" id="UP000821845">
    <property type="component" value="Chromosome 3"/>
</dbReference>
<organism evidence="1 2">
    <name type="scientific">Hyalomma asiaticum</name>
    <name type="common">Tick</name>
    <dbReference type="NCBI Taxonomy" id="266040"/>
    <lineage>
        <taxon>Eukaryota</taxon>
        <taxon>Metazoa</taxon>
        <taxon>Ecdysozoa</taxon>
        <taxon>Arthropoda</taxon>
        <taxon>Chelicerata</taxon>
        <taxon>Arachnida</taxon>
        <taxon>Acari</taxon>
        <taxon>Parasitiformes</taxon>
        <taxon>Ixodida</taxon>
        <taxon>Ixodoidea</taxon>
        <taxon>Ixodidae</taxon>
        <taxon>Hyalomminae</taxon>
        <taxon>Hyalomma</taxon>
    </lineage>
</organism>